<evidence type="ECO:0000313" key="2">
    <source>
        <dbReference type="Proteomes" id="UP000182894"/>
    </source>
</evidence>
<evidence type="ECO:0000313" key="1">
    <source>
        <dbReference type="EMBL" id="SDI96392.1"/>
    </source>
</evidence>
<accession>A0A1G8PVB6</accession>
<gene>
    <name evidence="1" type="ORF">SAMN05216605_119123</name>
</gene>
<keyword evidence="2" id="KW-1185">Reference proteome</keyword>
<dbReference type="OrthoDB" id="8480032at2"/>
<dbReference type="RefSeq" id="WP_074757846.1">
    <property type="nucleotide sequence ID" value="NZ_FNCO01000019.1"/>
</dbReference>
<dbReference type="EMBL" id="FNCO01000019">
    <property type="protein sequence ID" value="SDI96392.1"/>
    <property type="molecule type" value="Genomic_DNA"/>
</dbReference>
<proteinExistence type="predicted"/>
<sequence length="104" mass="11524">MAYEIHIYRSDEISLEEWLSLCAQDQSIQLTNEISGTNPSTGQVITIADRNAAIWTSPESGQKWIFDYRRGEISFAHSDAALSKARDIAGVLGASLRGDEGEEY</sequence>
<organism evidence="1 2">
    <name type="scientific">Pseudomonas abietaniphila</name>
    <dbReference type="NCBI Taxonomy" id="89065"/>
    <lineage>
        <taxon>Bacteria</taxon>
        <taxon>Pseudomonadati</taxon>
        <taxon>Pseudomonadota</taxon>
        <taxon>Gammaproteobacteria</taxon>
        <taxon>Pseudomonadales</taxon>
        <taxon>Pseudomonadaceae</taxon>
        <taxon>Pseudomonas</taxon>
    </lineage>
</organism>
<dbReference type="STRING" id="89065.SAMN05216605_119123"/>
<dbReference type="Proteomes" id="UP000182894">
    <property type="component" value="Unassembled WGS sequence"/>
</dbReference>
<reference evidence="2" key="1">
    <citation type="submission" date="2016-10" db="EMBL/GenBank/DDBJ databases">
        <authorList>
            <person name="Varghese N."/>
            <person name="Submissions S."/>
        </authorList>
    </citation>
    <scope>NUCLEOTIDE SEQUENCE [LARGE SCALE GENOMIC DNA]</scope>
    <source>
        <strain evidence="2">ATCC 700689</strain>
    </source>
</reference>
<dbReference type="AlphaFoldDB" id="A0A1G8PVB6"/>
<name>A0A1G8PVB6_9PSED</name>
<protein>
    <submittedName>
        <fullName evidence="1">Uncharacterized protein</fullName>
    </submittedName>
</protein>